<organism evidence="3 4">
    <name type="scientific">Cereibacter sphaeroides</name>
    <name type="common">Rhodobacter sphaeroides</name>
    <dbReference type="NCBI Taxonomy" id="1063"/>
    <lineage>
        <taxon>Bacteria</taxon>
        <taxon>Pseudomonadati</taxon>
        <taxon>Pseudomonadota</taxon>
        <taxon>Alphaproteobacteria</taxon>
        <taxon>Rhodobacterales</taxon>
        <taxon>Paracoccaceae</taxon>
        <taxon>Cereibacter</taxon>
    </lineage>
</organism>
<feature type="transmembrane region" description="Helical" evidence="1">
    <location>
        <begin position="186"/>
        <end position="208"/>
    </location>
</feature>
<dbReference type="PANTHER" id="PTHR22911">
    <property type="entry name" value="ACYL-MALONYL CONDENSING ENZYME-RELATED"/>
    <property type="match status" value="1"/>
</dbReference>
<feature type="transmembrane region" description="Helical" evidence="1">
    <location>
        <begin position="106"/>
        <end position="124"/>
    </location>
</feature>
<feature type="domain" description="EamA" evidence="2">
    <location>
        <begin position="15"/>
        <end position="146"/>
    </location>
</feature>
<name>A0A2W5UPR4_CERSP</name>
<dbReference type="Pfam" id="PF00892">
    <property type="entry name" value="EamA"/>
    <property type="match status" value="2"/>
</dbReference>
<comment type="caution">
    <text evidence="3">The sequence shown here is derived from an EMBL/GenBank/DDBJ whole genome shotgun (WGS) entry which is preliminary data.</text>
</comment>
<sequence length="296" mass="31552">MSSLASAAMPNNNARGIVMMLACVLFFTTMDAIAKGLVGGYPTMQVVFFRFAGQILIVALILRGTLVSMLATQFPFLHFARAVLQFATVALFFASLNYIPLAEAQALTDISPVLITLGAALFLGESLTKDRIVGVLLAMVGAMIVIRPGYGIFSMAALLPIASAFTYAGSALITRRVGPYEHPWTAMLYTAGFGMLASGVTLPFEWVPIATGDIWRFTGLGVCGAFAQLCIIRSFSMAEASVVAPFAYAGIICAIGWGILLYGDYPDLATIFGALVIVSAGLYVWQRETQVARRAA</sequence>
<gene>
    <name evidence="3" type="ORF">DI533_03795</name>
</gene>
<feature type="transmembrane region" description="Helical" evidence="1">
    <location>
        <begin position="156"/>
        <end position="174"/>
    </location>
</feature>
<reference evidence="3 4" key="1">
    <citation type="submission" date="2017-08" db="EMBL/GenBank/DDBJ databases">
        <title>Infants hospitalized years apart are colonized by the same room-sourced microbial strains.</title>
        <authorList>
            <person name="Brooks B."/>
            <person name="Olm M.R."/>
            <person name="Firek B.A."/>
            <person name="Baker R."/>
            <person name="Thomas B.C."/>
            <person name="Morowitz M.J."/>
            <person name="Banfield J.F."/>
        </authorList>
    </citation>
    <scope>NUCLEOTIDE SEQUENCE [LARGE SCALE GENOMIC DNA]</scope>
    <source>
        <strain evidence="3">S2_003_000_R2_11</strain>
    </source>
</reference>
<dbReference type="AlphaFoldDB" id="A0A2W5UPR4"/>
<feature type="transmembrane region" description="Helical" evidence="1">
    <location>
        <begin position="48"/>
        <end position="70"/>
    </location>
</feature>
<accession>A0A2W5UPR4</accession>
<proteinExistence type="predicted"/>
<feature type="transmembrane region" description="Helical" evidence="1">
    <location>
        <begin position="131"/>
        <end position="150"/>
    </location>
</feature>
<feature type="transmembrane region" description="Helical" evidence="1">
    <location>
        <begin position="242"/>
        <end position="262"/>
    </location>
</feature>
<dbReference type="Proteomes" id="UP000248975">
    <property type="component" value="Unassembled WGS sequence"/>
</dbReference>
<evidence type="ECO:0000313" key="4">
    <source>
        <dbReference type="Proteomes" id="UP000248975"/>
    </source>
</evidence>
<dbReference type="Gene3D" id="1.10.3730.20">
    <property type="match status" value="1"/>
</dbReference>
<evidence type="ECO:0000256" key="1">
    <source>
        <dbReference type="SAM" id="Phobius"/>
    </source>
</evidence>
<feature type="transmembrane region" description="Helical" evidence="1">
    <location>
        <begin position="82"/>
        <end position="100"/>
    </location>
</feature>
<dbReference type="EMBL" id="QFQS01000001">
    <property type="protein sequence ID" value="PZQ99780.1"/>
    <property type="molecule type" value="Genomic_DNA"/>
</dbReference>
<dbReference type="PANTHER" id="PTHR22911:SF103">
    <property type="entry name" value="BLR2811 PROTEIN"/>
    <property type="match status" value="1"/>
</dbReference>
<evidence type="ECO:0000313" key="3">
    <source>
        <dbReference type="EMBL" id="PZQ99780.1"/>
    </source>
</evidence>
<feature type="domain" description="EamA" evidence="2">
    <location>
        <begin position="156"/>
        <end position="280"/>
    </location>
</feature>
<dbReference type="GO" id="GO:0016020">
    <property type="term" value="C:membrane"/>
    <property type="evidence" value="ECO:0007669"/>
    <property type="project" value="InterPro"/>
</dbReference>
<keyword evidence="1" id="KW-0812">Transmembrane</keyword>
<protein>
    <submittedName>
        <fullName evidence="3">EamA/RhaT family transporter</fullName>
    </submittedName>
</protein>
<keyword evidence="1" id="KW-0472">Membrane</keyword>
<dbReference type="SUPFAM" id="SSF103481">
    <property type="entry name" value="Multidrug resistance efflux transporter EmrE"/>
    <property type="match status" value="2"/>
</dbReference>
<dbReference type="InterPro" id="IPR037185">
    <property type="entry name" value="EmrE-like"/>
</dbReference>
<evidence type="ECO:0000259" key="2">
    <source>
        <dbReference type="Pfam" id="PF00892"/>
    </source>
</evidence>
<feature type="transmembrane region" description="Helical" evidence="1">
    <location>
        <begin position="268"/>
        <end position="285"/>
    </location>
</feature>
<feature type="transmembrane region" description="Helical" evidence="1">
    <location>
        <begin position="214"/>
        <end position="235"/>
    </location>
</feature>
<keyword evidence="1" id="KW-1133">Transmembrane helix</keyword>
<dbReference type="InterPro" id="IPR000620">
    <property type="entry name" value="EamA_dom"/>
</dbReference>